<evidence type="ECO:0000313" key="4">
    <source>
        <dbReference type="EMBL" id="MCD2423853.1"/>
    </source>
</evidence>
<keyword evidence="2" id="KW-0812">Transmembrane</keyword>
<keyword evidence="2" id="KW-0472">Membrane</keyword>
<dbReference type="PROSITE" id="PS50005">
    <property type="entry name" value="TPR"/>
    <property type="match status" value="1"/>
</dbReference>
<dbReference type="PANTHER" id="PTHR35190:SF2">
    <property type="entry name" value="PROTEIN DCD1B"/>
    <property type="match status" value="1"/>
</dbReference>
<organism evidence="4 5">
    <name type="scientific">Niabella pedocola</name>
    <dbReference type="NCBI Taxonomy" id="1752077"/>
    <lineage>
        <taxon>Bacteria</taxon>
        <taxon>Pseudomonadati</taxon>
        <taxon>Bacteroidota</taxon>
        <taxon>Chitinophagia</taxon>
        <taxon>Chitinophagales</taxon>
        <taxon>Chitinophagaceae</taxon>
        <taxon>Niabella</taxon>
    </lineage>
</organism>
<dbReference type="Proteomes" id="UP001199816">
    <property type="component" value="Unassembled WGS sequence"/>
</dbReference>
<protein>
    <submittedName>
        <fullName evidence="4">C45 family peptidase</fullName>
    </submittedName>
</protein>
<reference evidence="4 5" key="1">
    <citation type="submission" date="2021-11" db="EMBL/GenBank/DDBJ databases">
        <title>Genomic of Niabella pedocola.</title>
        <authorList>
            <person name="Wu T."/>
        </authorList>
    </citation>
    <scope>NUCLEOTIDE SEQUENCE [LARGE SCALE GENOMIC DNA]</scope>
    <source>
        <strain evidence="4 5">JCM 31011</strain>
    </source>
</reference>
<dbReference type="RefSeq" id="WP_231005111.1">
    <property type="nucleotide sequence ID" value="NZ_JAJNEC010000005.1"/>
</dbReference>
<sequence>MLKRSKFLRRLLRVLAVIVLLFGLLFAYLVWVSDIPEPKIKDTAALQLQRQQPDTGLYTIGNNWFRKSSSGLYELYVEGAPFERGVINGKLSKELVQLQEDYFSAQINKMVPSKFYRHFLKYFIGFFNRKLPDYVAEEFKEEIYGVSRSASDHYGYIGDKYQRILNYHSAHDIGHALQNLALVGCTSFGTWGAASEDSTMIIGRNFDFYVGDDFAKNKIIAFVNPSGGYKFMSVTWGGFTGVVSGMNEKGLTVTINAAKSSYPTGAATPVSLVAREIVQYAKNIHEAVAIAQKRKMFVSESFLVGSAADNKAVIIEKTPDSLAIYDPHKNEILCTNHFQSGAFWNSEPNKEMREKSSSVYRYNRLNQLLTANGKNSVQKTIEILRDYRGLNNADIGLGNEKAVNQFIAHHSIVFEPQQLRVWVSTTPWQLGPFVCYDLKKVFALQGMKQNREINEVQYAIPADPFIYTPEFRRFETFRNYRAAILDGKKINTDSLVAENPTLYNSYIIAGDYTFKNKDYKKAIPYYQKALTLEIANHGEREHAEAMLKKAQQKIAR</sequence>
<evidence type="ECO:0000256" key="2">
    <source>
        <dbReference type="SAM" id="Phobius"/>
    </source>
</evidence>
<dbReference type="SUPFAM" id="SSF48452">
    <property type="entry name" value="TPR-like"/>
    <property type="match status" value="1"/>
</dbReference>
<dbReference type="PANTHER" id="PTHR35190">
    <property type="entry name" value="PROTEIN DCD1B"/>
    <property type="match status" value="1"/>
</dbReference>
<evidence type="ECO:0000259" key="3">
    <source>
        <dbReference type="Pfam" id="PF03417"/>
    </source>
</evidence>
<dbReference type="NCBIfam" id="NF040521">
    <property type="entry name" value="C45_proenzyme"/>
    <property type="match status" value="1"/>
</dbReference>
<dbReference type="EMBL" id="JAJNEC010000005">
    <property type="protein sequence ID" value="MCD2423853.1"/>
    <property type="molecule type" value="Genomic_DNA"/>
</dbReference>
<evidence type="ECO:0000256" key="1">
    <source>
        <dbReference type="PROSITE-ProRule" id="PRU00339"/>
    </source>
</evidence>
<keyword evidence="5" id="KW-1185">Reference proteome</keyword>
<comment type="caution">
    <text evidence="4">The sequence shown here is derived from an EMBL/GenBank/DDBJ whole genome shotgun (WGS) entry which is preliminary data.</text>
</comment>
<dbReference type="InterPro" id="IPR047803">
    <property type="entry name" value="DCD1A/B-like"/>
</dbReference>
<proteinExistence type="predicted"/>
<feature type="domain" description="Peptidase C45 hydrolase" evidence="3">
    <location>
        <begin position="196"/>
        <end position="423"/>
    </location>
</feature>
<dbReference type="InterPro" id="IPR019734">
    <property type="entry name" value="TPR_rpt"/>
</dbReference>
<keyword evidence="2" id="KW-1133">Transmembrane helix</keyword>
<dbReference type="Gene3D" id="3.60.60.10">
    <property type="entry name" value="Penicillin V Acylase, Chain A"/>
    <property type="match status" value="1"/>
</dbReference>
<dbReference type="InterPro" id="IPR047794">
    <property type="entry name" value="C45_proenzyme-like"/>
</dbReference>
<feature type="transmembrane region" description="Helical" evidence="2">
    <location>
        <begin position="12"/>
        <end position="31"/>
    </location>
</feature>
<name>A0ABS8PS04_9BACT</name>
<keyword evidence="1" id="KW-0802">TPR repeat</keyword>
<evidence type="ECO:0000313" key="5">
    <source>
        <dbReference type="Proteomes" id="UP001199816"/>
    </source>
</evidence>
<accession>A0ABS8PS04</accession>
<dbReference type="InterPro" id="IPR005079">
    <property type="entry name" value="Peptidase_C45_hydrolase"/>
</dbReference>
<dbReference type="Pfam" id="PF03417">
    <property type="entry name" value="AAT"/>
    <property type="match status" value="1"/>
</dbReference>
<feature type="repeat" description="TPR" evidence="1">
    <location>
        <begin position="503"/>
        <end position="536"/>
    </location>
</feature>
<dbReference type="InterPro" id="IPR011990">
    <property type="entry name" value="TPR-like_helical_dom_sf"/>
</dbReference>
<gene>
    <name evidence="4" type="ORF">LQ567_13840</name>
</gene>
<dbReference type="Gene3D" id="1.25.40.10">
    <property type="entry name" value="Tetratricopeptide repeat domain"/>
    <property type="match status" value="1"/>
</dbReference>